<feature type="compositionally biased region" description="Polar residues" evidence="1">
    <location>
        <begin position="348"/>
        <end position="366"/>
    </location>
</feature>
<organism evidence="2 3">
    <name type="scientific">Symbiodinium microadriaticum</name>
    <name type="common">Dinoflagellate</name>
    <name type="synonym">Zooxanthella microadriatica</name>
    <dbReference type="NCBI Taxonomy" id="2951"/>
    <lineage>
        <taxon>Eukaryota</taxon>
        <taxon>Sar</taxon>
        <taxon>Alveolata</taxon>
        <taxon>Dinophyceae</taxon>
        <taxon>Suessiales</taxon>
        <taxon>Symbiodiniaceae</taxon>
        <taxon>Symbiodinium</taxon>
    </lineage>
</organism>
<name>A0A1Q9CUX1_SYMMI</name>
<evidence type="ECO:0000313" key="3">
    <source>
        <dbReference type="Proteomes" id="UP000186817"/>
    </source>
</evidence>
<proteinExistence type="predicted"/>
<feature type="region of interest" description="Disordered" evidence="1">
    <location>
        <begin position="546"/>
        <end position="571"/>
    </location>
</feature>
<feature type="region of interest" description="Disordered" evidence="1">
    <location>
        <begin position="334"/>
        <end position="366"/>
    </location>
</feature>
<sequence length="593" mass="66399">MSTRDHLRAVLFDHTQPLNRASLAVIQPMRFRIDIVNPGIQTASNFWTMTLLDHFAQPIPSFNLWAFPEISVSSLARNSRPSCYQGDCVGAGAGVAIPVQLTLRTQNVVSTSGQMIITAPLEFGFDPVANAPLIEGDKQTPCLIREYENHNMSALPYTWRMAETERDCVIVDRGNPLDGTGTGDTRTVRIIVRYQFNPADLRPPKADCGLAKAFRPNATFVIYFWIHPPMTFRPAEAWMLETFSPTGEELDIGSAMGWEVIDFVLPANAWLQVLTAPRNFELQLGFMDADSSGDEEPGLWSLLTLFPFCYVQSSASVVGETKVVHLRSDVPDHLPKPSHDLAEHDTIDTTLGPSRNKPKSQPNIMTPRQHCFKEAVQLPKLLRYPSLPKDFFMEDGNEEQQEKELLLKMFQDFTLDMHRGRYLTQLGSNQDYSVIHCILAELSSFPLCGSQLMDDLQTLKVDQGNGCIIEFPLTGVSKVYRIVKTDERLLSTSTTTTSVNVEHIVVVEFMRRKLAFVFAEVAEAQRFLICIELLIRRAQETREANPLDGPLRVQAAAPQSRSSPGRLVRPLLSSSPEVKPITGVECVCKHPDE</sequence>
<protein>
    <submittedName>
        <fullName evidence="2">Uncharacterized protein</fullName>
    </submittedName>
</protein>
<accession>A0A1Q9CUX1</accession>
<comment type="caution">
    <text evidence="2">The sequence shown here is derived from an EMBL/GenBank/DDBJ whole genome shotgun (WGS) entry which is preliminary data.</text>
</comment>
<feature type="compositionally biased region" description="Basic and acidic residues" evidence="1">
    <location>
        <begin position="334"/>
        <end position="347"/>
    </location>
</feature>
<dbReference type="Proteomes" id="UP000186817">
    <property type="component" value="Unassembled WGS sequence"/>
</dbReference>
<dbReference type="OrthoDB" id="444640at2759"/>
<keyword evidence="3" id="KW-1185">Reference proteome</keyword>
<dbReference type="EMBL" id="LSRX01000902">
    <property type="protein sequence ID" value="OLP86723.1"/>
    <property type="molecule type" value="Genomic_DNA"/>
</dbReference>
<evidence type="ECO:0000313" key="2">
    <source>
        <dbReference type="EMBL" id="OLP86723.1"/>
    </source>
</evidence>
<reference evidence="2 3" key="1">
    <citation type="submission" date="2016-02" db="EMBL/GenBank/DDBJ databases">
        <title>Genome analysis of coral dinoflagellate symbionts highlights evolutionary adaptations to a symbiotic lifestyle.</title>
        <authorList>
            <person name="Aranda M."/>
            <person name="Li Y."/>
            <person name="Liew Y.J."/>
            <person name="Baumgarten S."/>
            <person name="Simakov O."/>
            <person name="Wilson M."/>
            <person name="Piel J."/>
            <person name="Ashoor H."/>
            <person name="Bougouffa S."/>
            <person name="Bajic V.B."/>
            <person name="Ryu T."/>
            <person name="Ravasi T."/>
            <person name="Bayer T."/>
            <person name="Micklem G."/>
            <person name="Kim H."/>
            <person name="Bhak J."/>
            <person name="Lajeunesse T.C."/>
            <person name="Voolstra C.R."/>
        </authorList>
    </citation>
    <scope>NUCLEOTIDE SEQUENCE [LARGE SCALE GENOMIC DNA]</scope>
    <source>
        <strain evidence="2 3">CCMP2467</strain>
    </source>
</reference>
<gene>
    <name evidence="2" type="ORF">AK812_SmicGene32138</name>
</gene>
<evidence type="ECO:0000256" key="1">
    <source>
        <dbReference type="SAM" id="MobiDB-lite"/>
    </source>
</evidence>
<dbReference type="AlphaFoldDB" id="A0A1Q9CUX1"/>